<dbReference type="SUPFAM" id="SSF57667">
    <property type="entry name" value="beta-beta-alpha zinc fingers"/>
    <property type="match status" value="1"/>
</dbReference>
<dbReference type="SMART" id="SM00355">
    <property type="entry name" value="ZnF_C2H2"/>
    <property type="match status" value="2"/>
</dbReference>
<evidence type="ECO:0000313" key="5">
    <source>
        <dbReference type="Proteomes" id="UP000275078"/>
    </source>
</evidence>
<evidence type="ECO:0000313" key="4">
    <source>
        <dbReference type="EMBL" id="RPA72952.1"/>
    </source>
</evidence>
<dbReference type="GO" id="GO:0008270">
    <property type="term" value="F:zinc ion binding"/>
    <property type="evidence" value="ECO:0007669"/>
    <property type="project" value="UniProtKB-KW"/>
</dbReference>
<sequence>MSDDDWSLAFVRSYLGNAQNFLVTCGLAQQNMSAAVVEEAHAYLSIFRQFFRLVGGPDRAQILERWKEATYNLERHPDDPAKYRLVLACPTPIDGSIHFSVITSGPFGTYGDAATQRRVENAAWKYLVLYIGDLLDKMREPAPDADNALSDSSTNNNLTSLSETTGAQQDLPGHFEQQPDYQVSAYPTDVSRHIQDPQFPERSLSYDSPPQQRYAMPTASQFTHFAHQSSAGFNPGADLFQASSVRNHGKLPYTSSGLNPQTGMSCFPPPVTVRHELGGHQSSSCSQLESEAPRACPREGGIDFHTTALDFYGAGPPQGSSSYPLGLPQTIKRTGTTSPLVEPVRPTITYPHQQVEPPTDFIYLADQALLLWNKASLPAPCPRPNCGKVFDNKGSFALHVKTVHTKQYWCLKCRRAFSVKRGYDKHLSERGCEDLQHEYYMEEDRSRCGESTTLEWCERCQMAFGLKSLYDEHCKDHER</sequence>
<feature type="compositionally biased region" description="Low complexity" evidence="2">
    <location>
        <begin position="144"/>
        <end position="162"/>
    </location>
</feature>
<keyword evidence="5" id="KW-1185">Reference proteome</keyword>
<name>A0A3N4HFN2_ASCIM</name>
<proteinExistence type="predicted"/>
<dbReference type="EMBL" id="ML119839">
    <property type="protein sequence ID" value="RPA72952.1"/>
    <property type="molecule type" value="Genomic_DNA"/>
</dbReference>
<evidence type="ECO:0000256" key="2">
    <source>
        <dbReference type="SAM" id="MobiDB-lite"/>
    </source>
</evidence>
<evidence type="ECO:0000259" key="3">
    <source>
        <dbReference type="PROSITE" id="PS50157"/>
    </source>
</evidence>
<protein>
    <recommendedName>
        <fullName evidence="3">C2H2-type domain-containing protein</fullName>
    </recommendedName>
</protein>
<organism evidence="4 5">
    <name type="scientific">Ascobolus immersus RN42</name>
    <dbReference type="NCBI Taxonomy" id="1160509"/>
    <lineage>
        <taxon>Eukaryota</taxon>
        <taxon>Fungi</taxon>
        <taxon>Dikarya</taxon>
        <taxon>Ascomycota</taxon>
        <taxon>Pezizomycotina</taxon>
        <taxon>Pezizomycetes</taxon>
        <taxon>Pezizales</taxon>
        <taxon>Ascobolaceae</taxon>
        <taxon>Ascobolus</taxon>
    </lineage>
</organism>
<keyword evidence="1" id="KW-0863">Zinc-finger</keyword>
<dbReference type="PROSITE" id="PS50157">
    <property type="entry name" value="ZINC_FINGER_C2H2_2"/>
    <property type="match status" value="1"/>
</dbReference>
<feature type="domain" description="C2H2-type" evidence="3">
    <location>
        <begin position="379"/>
        <end position="409"/>
    </location>
</feature>
<accession>A0A3N4HFN2</accession>
<dbReference type="OrthoDB" id="40579at2759"/>
<dbReference type="Proteomes" id="UP000275078">
    <property type="component" value="Unassembled WGS sequence"/>
</dbReference>
<keyword evidence="1" id="KW-0479">Metal-binding</keyword>
<dbReference type="AlphaFoldDB" id="A0A3N4HFN2"/>
<dbReference type="Gene3D" id="3.30.160.60">
    <property type="entry name" value="Classic Zinc Finger"/>
    <property type="match status" value="1"/>
</dbReference>
<keyword evidence="1" id="KW-0862">Zinc</keyword>
<dbReference type="PROSITE" id="PS00028">
    <property type="entry name" value="ZINC_FINGER_C2H2_1"/>
    <property type="match status" value="2"/>
</dbReference>
<dbReference type="InterPro" id="IPR013087">
    <property type="entry name" value="Znf_C2H2_type"/>
</dbReference>
<reference evidence="4 5" key="1">
    <citation type="journal article" date="2018" name="Nat. Ecol. Evol.">
        <title>Pezizomycetes genomes reveal the molecular basis of ectomycorrhizal truffle lifestyle.</title>
        <authorList>
            <person name="Murat C."/>
            <person name="Payen T."/>
            <person name="Noel B."/>
            <person name="Kuo A."/>
            <person name="Morin E."/>
            <person name="Chen J."/>
            <person name="Kohler A."/>
            <person name="Krizsan K."/>
            <person name="Balestrini R."/>
            <person name="Da Silva C."/>
            <person name="Montanini B."/>
            <person name="Hainaut M."/>
            <person name="Levati E."/>
            <person name="Barry K.W."/>
            <person name="Belfiori B."/>
            <person name="Cichocki N."/>
            <person name="Clum A."/>
            <person name="Dockter R.B."/>
            <person name="Fauchery L."/>
            <person name="Guy J."/>
            <person name="Iotti M."/>
            <person name="Le Tacon F."/>
            <person name="Lindquist E.A."/>
            <person name="Lipzen A."/>
            <person name="Malagnac F."/>
            <person name="Mello A."/>
            <person name="Molinier V."/>
            <person name="Miyauchi S."/>
            <person name="Poulain J."/>
            <person name="Riccioni C."/>
            <person name="Rubini A."/>
            <person name="Sitrit Y."/>
            <person name="Splivallo R."/>
            <person name="Traeger S."/>
            <person name="Wang M."/>
            <person name="Zifcakova L."/>
            <person name="Wipf D."/>
            <person name="Zambonelli A."/>
            <person name="Paolocci F."/>
            <person name="Nowrousian M."/>
            <person name="Ottonello S."/>
            <person name="Baldrian P."/>
            <person name="Spatafora J.W."/>
            <person name="Henrissat B."/>
            <person name="Nagy L.G."/>
            <person name="Aury J.M."/>
            <person name="Wincker P."/>
            <person name="Grigoriev I.V."/>
            <person name="Bonfante P."/>
            <person name="Martin F.M."/>
        </authorList>
    </citation>
    <scope>NUCLEOTIDE SEQUENCE [LARGE SCALE GENOMIC DNA]</scope>
    <source>
        <strain evidence="4 5">RN42</strain>
    </source>
</reference>
<gene>
    <name evidence="4" type="ORF">BJ508DRAFT_314277</name>
</gene>
<dbReference type="InterPro" id="IPR036236">
    <property type="entry name" value="Znf_C2H2_sf"/>
</dbReference>
<evidence type="ECO:0000256" key="1">
    <source>
        <dbReference type="PROSITE-ProRule" id="PRU00042"/>
    </source>
</evidence>
<feature type="region of interest" description="Disordered" evidence="2">
    <location>
        <begin position="142"/>
        <end position="175"/>
    </location>
</feature>